<sequence>MEGVDGLESDKVFDLEETIFVAVGKNVENNKRLLFWVLQSFAGKKICLLYVHRPANVVSFTHRKLSVNKLKEDVAKAFQEFKMKKMHDVLDQYRLILDQEGVEADILWIEMDDIAKGIVEVIAQGNIRWLVMGAAADKYYSKKLGELKSKKAIFVCQQAPTSCHIWFVCRGSLIYTREGRDYGSETDISLPMLLLSSDSDTEQLRLLGSESLIQLDRSLGAEEMRKKKLKYKQLNETCSRLEQVIIDAKDSKKKVLVEAVKRWKEEDNVMEAKCKAKASENLCIKEISQRKEMEEALNRRKQEVEKKKNQRDEFLKELQMVQEHKLALESQIAESQNTVEELEQKIISAVQLLISFKERRDAARVEFENAIQEVRRLDRSAKAAAAGSKSEILELSFMEINEATHYFDPSWKISEGKYGSVYKGLLRHLLVAIKMFPSYSSQSLLDFQNGVEILSRVRHPKPCNVSWNLSRV</sequence>
<dbReference type="PANTHER" id="PTHR45647:SF22">
    <property type="entry name" value="U-BOX DOMAIN-CONTAINING PROTEIN 32"/>
    <property type="match status" value="1"/>
</dbReference>
<evidence type="ECO:0000256" key="3">
    <source>
        <dbReference type="ARBA" id="ARBA00022786"/>
    </source>
</evidence>
<dbReference type="InterPro" id="IPR011009">
    <property type="entry name" value="Kinase-like_dom_sf"/>
</dbReference>
<dbReference type="Gene3D" id="3.40.50.620">
    <property type="entry name" value="HUPs"/>
    <property type="match status" value="1"/>
</dbReference>
<evidence type="ECO:0000256" key="1">
    <source>
        <dbReference type="ARBA" id="ARBA00000900"/>
    </source>
</evidence>
<dbReference type="CDD" id="cd01989">
    <property type="entry name" value="USP_STK_Ubox_N"/>
    <property type="match status" value="1"/>
</dbReference>
<protein>
    <recommendedName>
        <fullName evidence="2">RING-type E3 ubiquitin transferase</fullName>
        <ecNumber evidence="2">2.3.2.27</ecNumber>
    </recommendedName>
</protein>
<evidence type="ECO:0000313" key="6">
    <source>
        <dbReference type="Proteomes" id="UP001141253"/>
    </source>
</evidence>
<dbReference type="EC" id="2.3.2.27" evidence="2"/>
<dbReference type="SUPFAM" id="SSF52402">
    <property type="entry name" value="Adenine nucleotide alpha hydrolases-like"/>
    <property type="match status" value="1"/>
</dbReference>
<organism evidence="5 6">
    <name type="scientific">Salix suchowensis</name>
    <dbReference type="NCBI Taxonomy" id="1278906"/>
    <lineage>
        <taxon>Eukaryota</taxon>
        <taxon>Viridiplantae</taxon>
        <taxon>Streptophyta</taxon>
        <taxon>Embryophyta</taxon>
        <taxon>Tracheophyta</taxon>
        <taxon>Spermatophyta</taxon>
        <taxon>Magnoliopsida</taxon>
        <taxon>eudicotyledons</taxon>
        <taxon>Gunneridae</taxon>
        <taxon>Pentapetalae</taxon>
        <taxon>rosids</taxon>
        <taxon>fabids</taxon>
        <taxon>Malpighiales</taxon>
        <taxon>Salicaceae</taxon>
        <taxon>Saliceae</taxon>
        <taxon>Salix</taxon>
    </lineage>
</organism>
<reference evidence="5" key="2">
    <citation type="journal article" date="2023" name="Int. J. Mol. Sci.">
        <title>De Novo Assembly and Annotation of 11 Diverse Shrub Willow (Salix) Genomes Reveals Novel Gene Organization in Sex-Linked Regions.</title>
        <authorList>
            <person name="Hyden B."/>
            <person name="Feng K."/>
            <person name="Yates T.B."/>
            <person name="Jawdy S."/>
            <person name="Cereghino C."/>
            <person name="Smart L.B."/>
            <person name="Muchero W."/>
        </authorList>
    </citation>
    <scope>NUCLEOTIDE SEQUENCE</scope>
    <source>
        <tissue evidence="5">Shoot tip</tissue>
    </source>
</reference>
<evidence type="ECO:0000256" key="2">
    <source>
        <dbReference type="ARBA" id="ARBA00012483"/>
    </source>
</evidence>
<feature type="coiled-coil region" evidence="4">
    <location>
        <begin position="224"/>
        <end position="251"/>
    </location>
</feature>
<evidence type="ECO:0000256" key="4">
    <source>
        <dbReference type="SAM" id="Coils"/>
    </source>
</evidence>
<accession>A0ABQ9B4R3</accession>
<dbReference type="InterPro" id="IPR014729">
    <property type="entry name" value="Rossmann-like_a/b/a_fold"/>
</dbReference>
<proteinExistence type="predicted"/>
<dbReference type="Proteomes" id="UP001141253">
    <property type="component" value="Chromosome 12"/>
</dbReference>
<dbReference type="SUPFAM" id="SSF56112">
    <property type="entry name" value="Protein kinase-like (PK-like)"/>
    <property type="match status" value="1"/>
</dbReference>
<keyword evidence="3" id="KW-0833">Ubl conjugation pathway</keyword>
<dbReference type="Gene3D" id="3.30.200.20">
    <property type="entry name" value="Phosphorylase Kinase, domain 1"/>
    <property type="match status" value="1"/>
</dbReference>
<reference evidence="5" key="1">
    <citation type="submission" date="2022-10" db="EMBL/GenBank/DDBJ databases">
        <authorList>
            <person name="Hyden B.L."/>
            <person name="Feng K."/>
            <person name="Yates T."/>
            <person name="Jawdy S."/>
            <person name="Smart L.B."/>
            <person name="Muchero W."/>
        </authorList>
    </citation>
    <scope>NUCLEOTIDE SEQUENCE</scope>
    <source>
        <tissue evidence="5">Shoot tip</tissue>
    </source>
</reference>
<comment type="catalytic activity">
    <reaction evidence="1">
        <text>S-ubiquitinyl-[E2 ubiquitin-conjugating enzyme]-L-cysteine + [acceptor protein]-L-lysine = [E2 ubiquitin-conjugating enzyme]-L-cysteine + N(6)-ubiquitinyl-[acceptor protein]-L-lysine.</text>
        <dbReference type="EC" id="2.3.2.27"/>
    </reaction>
</comment>
<dbReference type="EMBL" id="JAPFFI010000010">
    <property type="protein sequence ID" value="KAJ6374979.1"/>
    <property type="molecule type" value="Genomic_DNA"/>
</dbReference>
<keyword evidence="6" id="KW-1185">Reference proteome</keyword>
<gene>
    <name evidence="5" type="ORF">OIU77_000032</name>
</gene>
<keyword evidence="4" id="KW-0175">Coiled coil</keyword>
<dbReference type="InterPro" id="IPR051348">
    <property type="entry name" value="U-box_ubiquitin_ligases"/>
</dbReference>
<evidence type="ECO:0000313" key="5">
    <source>
        <dbReference type="EMBL" id="KAJ6374979.1"/>
    </source>
</evidence>
<name>A0ABQ9B4R3_9ROSI</name>
<feature type="coiled-coil region" evidence="4">
    <location>
        <begin position="287"/>
        <end position="380"/>
    </location>
</feature>
<dbReference type="PANTHER" id="PTHR45647">
    <property type="entry name" value="OS02G0152300 PROTEIN"/>
    <property type="match status" value="1"/>
</dbReference>
<comment type="caution">
    <text evidence="5">The sequence shown here is derived from an EMBL/GenBank/DDBJ whole genome shotgun (WGS) entry which is preliminary data.</text>
</comment>